<keyword evidence="3" id="KW-1185">Reference proteome</keyword>
<dbReference type="InterPro" id="IPR046893">
    <property type="entry name" value="MSSS"/>
</dbReference>
<accession>A0A0J8DEI5</accession>
<evidence type="ECO:0000313" key="2">
    <source>
        <dbReference type="EMBL" id="KMT22644.1"/>
    </source>
</evidence>
<name>A0A0J8DEI5_CLOCY</name>
<protein>
    <recommendedName>
        <fullName evidence="1">MutS2 and Smr-associated SH3 domain-containing protein</fullName>
    </recommendedName>
</protein>
<gene>
    <name evidence="2" type="ORF">CLCY_9c00750</name>
</gene>
<proteinExistence type="predicted"/>
<dbReference type="EMBL" id="LFVU01000006">
    <property type="protein sequence ID" value="KMT22644.1"/>
    <property type="molecule type" value="Genomic_DNA"/>
</dbReference>
<evidence type="ECO:0000313" key="3">
    <source>
        <dbReference type="Proteomes" id="UP000036756"/>
    </source>
</evidence>
<dbReference type="OrthoDB" id="9808166at2"/>
<sequence>MKDAERARRELGSKLDEASKNKIGTSTLKVGMQAVKSVMLGDEVYVSTVGQKGIVMSLPDSKGMIQVQVGVMKMTVAVKNLEVDTATKKQTKKQV</sequence>
<feature type="domain" description="MutS2 and Smr-associated SH3" evidence="1">
    <location>
        <begin position="41"/>
        <end position="81"/>
    </location>
</feature>
<evidence type="ECO:0000259" key="1">
    <source>
        <dbReference type="Pfam" id="PF20297"/>
    </source>
</evidence>
<organism evidence="2 3">
    <name type="scientific">Clostridium cylindrosporum DSM 605</name>
    <dbReference type="NCBI Taxonomy" id="1121307"/>
    <lineage>
        <taxon>Bacteria</taxon>
        <taxon>Bacillati</taxon>
        <taxon>Bacillota</taxon>
        <taxon>Clostridia</taxon>
        <taxon>Eubacteriales</taxon>
        <taxon>Clostridiaceae</taxon>
        <taxon>Clostridium</taxon>
    </lineage>
</organism>
<dbReference type="PATRIC" id="fig|1121307.3.peg.2658"/>
<dbReference type="Proteomes" id="UP000036756">
    <property type="component" value="Unassembled WGS sequence"/>
</dbReference>
<dbReference type="Pfam" id="PF20297">
    <property type="entry name" value="MSSS"/>
    <property type="match status" value="1"/>
</dbReference>
<dbReference type="STRING" id="1121307.CLCY_9c00750"/>
<reference evidence="2 3" key="1">
    <citation type="submission" date="2015-06" db="EMBL/GenBank/DDBJ databases">
        <title>Draft genome sequence of the purine-degrading Clostridium cylindrosporum HC-1 (DSM 605).</title>
        <authorList>
            <person name="Poehlein A."/>
            <person name="Schiel-Bengelsdorf B."/>
            <person name="Bengelsdorf F."/>
            <person name="Daniel R."/>
            <person name="Duerre P."/>
        </authorList>
    </citation>
    <scope>NUCLEOTIDE SEQUENCE [LARGE SCALE GENOMIC DNA]</scope>
    <source>
        <strain evidence="2 3">DSM 605</strain>
    </source>
</reference>
<dbReference type="RefSeq" id="WP_048569849.1">
    <property type="nucleotide sequence ID" value="NZ_LFVU01000006.1"/>
</dbReference>
<comment type="caution">
    <text evidence="2">The sequence shown here is derived from an EMBL/GenBank/DDBJ whole genome shotgun (WGS) entry which is preliminary data.</text>
</comment>
<dbReference type="AlphaFoldDB" id="A0A0J8DEI5"/>